<dbReference type="RefSeq" id="WP_121901604.1">
    <property type="nucleotide sequence ID" value="NZ_REFW01000002.1"/>
</dbReference>
<dbReference type="Proteomes" id="UP000275256">
    <property type="component" value="Unassembled WGS sequence"/>
</dbReference>
<dbReference type="InterPro" id="IPR036388">
    <property type="entry name" value="WH-like_DNA-bd_sf"/>
</dbReference>
<evidence type="ECO:0000259" key="5">
    <source>
        <dbReference type="PROSITE" id="PS51063"/>
    </source>
</evidence>
<dbReference type="GO" id="GO:0003700">
    <property type="term" value="F:DNA-binding transcription factor activity"/>
    <property type="evidence" value="ECO:0007669"/>
    <property type="project" value="TreeGrafter"/>
</dbReference>
<evidence type="ECO:0000256" key="2">
    <source>
        <dbReference type="ARBA" id="ARBA00023125"/>
    </source>
</evidence>
<evidence type="ECO:0000259" key="4">
    <source>
        <dbReference type="PROSITE" id="PS50042"/>
    </source>
</evidence>
<dbReference type="InterPro" id="IPR050397">
    <property type="entry name" value="Env_Response_Regulators"/>
</dbReference>
<organism evidence="6 7">
    <name type="scientific">Tessaracoccus antarcticus</name>
    <dbReference type="NCBI Taxonomy" id="2479848"/>
    <lineage>
        <taxon>Bacteria</taxon>
        <taxon>Bacillati</taxon>
        <taxon>Actinomycetota</taxon>
        <taxon>Actinomycetes</taxon>
        <taxon>Propionibacteriales</taxon>
        <taxon>Propionibacteriaceae</taxon>
        <taxon>Tessaracoccus</taxon>
    </lineage>
</organism>
<feature type="domain" description="HTH crp-type" evidence="5">
    <location>
        <begin position="173"/>
        <end position="244"/>
    </location>
</feature>
<dbReference type="PANTHER" id="PTHR24567">
    <property type="entry name" value="CRP FAMILY TRANSCRIPTIONAL REGULATORY PROTEIN"/>
    <property type="match status" value="1"/>
</dbReference>
<keyword evidence="3" id="KW-0804">Transcription</keyword>
<dbReference type="InterPro" id="IPR014710">
    <property type="entry name" value="RmlC-like_jellyroll"/>
</dbReference>
<dbReference type="PROSITE" id="PS50042">
    <property type="entry name" value="CNMP_BINDING_3"/>
    <property type="match status" value="1"/>
</dbReference>
<evidence type="ECO:0000313" key="6">
    <source>
        <dbReference type="EMBL" id="RMB60124.1"/>
    </source>
</evidence>
<dbReference type="CDD" id="cd00038">
    <property type="entry name" value="CAP_ED"/>
    <property type="match status" value="1"/>
</dbReference>
<keyword evidence="1" id="KW-0805">Transcription regulation</keyword>
<reference evidence="6 7" key="1">
    <citation type="submission" date="2018-10" db="EMBL/GenBank/DDBJ databases">
        <title>Tessaracoccus antarcticuss sp. nov., isolated from sediment.</title>
        <authorList>
            <person name="Zhou L.Y."/>
            <person name="Du Z.J."/>
        </authorList>
    </citation>
    <scope>NUCLEOTIDE SEQUENCE [LARGE SCALE GENOMIC DNA]</scope>
    <source>
        <strain evidence="6 7">JDX10</strain>
    </source>
</reference>
<dbReference type="PRINTS" id="PR00034">
    <property type="entry name" value="HTHCRP"/>
</dbReference>
<dbReference type="SMART" id="SM00419">
    <property type="entry name" value="HTH_CRP"/>
    <property type="match status" value="1"/>
</dbReference>
<proteinExistence type="predicted"/>
<dbReference type="SUPFAM" id="SSF46785">
    <property type="entry name" value="Winged helix' DNA-binding domain"/>
    <property type="match status" value="1"/>
</dbReference>
<dbReference type="Pfam" id="PF00027">
    <property type="entry name" value="cNMP_binding"/>
    <property type="match status" value="1"/>
</dbReference>
<dbReference type="PANTHER" id="PTHR24567:SF28">
    <property type="entry name" value="LISTERIOLYSIN REGULATORY PROTEIN"/>
    <property type="match status" value="1"/>
</dbReference>
<keyword evidence="7" id="KW-1185">Reference proteome</keyword>
<dbReference type="SUPFAM" id="SSF51206">
    <property type="entry name" value="cAMP-binding domain-like"/>
    <property type="match status" value="1"/>
</dbReference>
<dbReference type="InterPro" id="IPR000595">
    <property type="entry name" value="cNMP-bd_dom"/>
</dbReference>
<dbReference type="Gene3D" id="2.60.120.10">
    <property type="entry name" value="Jelly Rolls"/>
    <property type="match status" value="1"/>
</dbReference>
<sequence length="252" mass="27106">MTRIKFIAIVGGQLMGLEGALMEELPILQSHDSCVSRVPLFARLDGDAQVAVAASAHPLHVMRGELLHGPGSALAQLFVVHAGLLKVVRLTAGGLERLVRLAEPGDVVGEHAFLTGERSDVYVEALEDTSVCTFQHRDLTRLMALHPGIGGQLLRTLSERLDEAERALSLNTTGVPARLADYLLELPMRRDPRGAVVTWPISKKDVASYLGTTPESLSRALARLESEGLVAPDTRRTTVLLDVDALESLATG</sequence>
<dbReference type="OrthoDB" id="156829at2"/>
<dbReference type="InterPro" id="IPR036390">
    <property type="entry name" value="WH_DNA-bd_sf"/>
</dbReference>
<dbReference type="AlphaFoldDB" id="A0A3M0G5K2"/>
<evidence type="ECO:0000256" key="3">
    <source>
        <dbReference type="ARBA" id="ARBA00023163"/>
    </source>
</evidence>
<dbReference type="Pfam" id="PF13545">
    <property type="entry name" value="HTH_Crp_2"/>
    <property type="match status" value="1"/>
</dbReference>
<feature type="domain" description="Cyclic nucleotide-binding" evidence="4">
    <location>
        <begin position="40"/>
        <end position="143"/>
    </location>
</feature>
<protein>
    <submittedName>
        <fullName evidence="6">Crp/Fnr family transcriptional regulator</fullName>
    </submittedName>
</protein>
<comment type="caution">
    <text evidence="6">The sequence shown here is derived from an EMBL/GenBank/DDBJ whole genome shotgun (WGS) entry which is preliminary data.</text>
</comment>
<accession>A0A3M0G5K2</accession>
<dbReference type="InterPro" id="IPR012318">
    <property type="entry name" value="HTH_CRP"/>
</dbReference>
<dbReference type="Gene3D" id="1.10.10.10">
    <property type="entry name" value="Winged helix-like DNA-binding domain superfamily/Winged helix DNA-binding domain"/>
    <property type="match status" value="1"/>
</dbReference>
<dbReference type="GO" id="GO:0005829">
    <property type="term" value="C:cytosol"/>
    <property type="evidence" value="ECO:0007669"/>
    <property type="project" value="TreeGrafter"/>
</dbReference>
<evidence type="ECO:0000313" key="7">
    <source>
        <dbReference type="Proteomes" id="UP000275256"/>
    </source>
</evidence>
<name>A0A3M0G5K2_9ACTN</name>
<gene>
    <name evidence="6" type="ORF">EAX62_10535</name>
</gene>
<keyword evidence="2" id="KW-0238">DNA-binding</keyword>
<dbReference type="EMBL" id="REFW01000002">
    <property type="protein sequence ID" value="RMB60124.1"/>
    <property type="molecule type" value="Genomic_DNA"/>
</dbReference>
<dbReference type="PROSITE" id="PS51063">
    <property type="entry name" value="HTH_CRP_2"/>
    <property type="match status" value="1"/>
</dbReference>
<evidence type="ECO:0000256" key="1">
    <source>
        <dbReference type="ARBA" id="ARBA00023015"/>
    </source>
</evidence>
<dbReference type="SMART" id="SM00100">
    <property type="entry name" value="cNMP"/>
    <property type="match status" value="1"/>
</dbReference>
<dbReference type="InterPro" id="IPR018490">
    <property type="entry name" value="cNMP-bd_dom_sf"/>
</dbReference>
<dbReference type="GO" id="GO:0003677">
    <property type="term" value="F:DNA binding"/>
    <property type="evidence" value="ECO:0007669"/>
    <property type="project" value="UniProtKB-KW"/>
</dbReference>